<organism evidence="3 4">
    <name type="scientific">Undibacterium luofuense</name>
    <dbReference type="NCBI Taxonomy" id="2828733"/>
    <lineage>
        <taxon>Bacteria</taxon>
        <taxon>Pseudomonadati</taxon>
        <taxon>Pseudomonadota</taxon>
        <taxon>Betaproteobacteria</taxon>
        <taxon>Burkholderiales</taxon>
        <taxon>Oxalobacteraceae</taxon>
        <taxon>Undibacterium</taxon>
    </lineage>
</organism>
<proteinExistence type="inferred from homology"/>
<dbReference type="GO" id="GO:0008761">
    <property type="term" value="F:UDP-N-acetylglucosamine 2-epimerase activity"/>
    <property type="evidence" value="ECO:0007669"/>
    <property type="project" value="UniProtKB-EC"/>
</dbReference>
<dbReference type="Gene3D" id="3.40.50.2000">
    <property type="entry name" value="Glycogen Phosphorylase B"/>
    <property type="match status" value="2"/>
</dbReference>
<keyword evidence="4" id="KW-1185">Reference proteome</keyword>
<comment type="caution">
    <text evidence="3">The sequence shown here is derived from an EMBL/GenBank/DDBJ whole genome shotgun (WGS) entry which is preliminary data.</text>
</comment>
<gene>
    <name evidence="3" type="primary">wecB</name>
    <name evidence="3" type="ORF">KDM89_18860</name>
</gene>
<dbReference type="NCBIfam" id="TIGR00236">
    <property type="entry name" value="wecB"/>
    <property type="match status" value="1"/>
</dbReference>
<dbReference type="CDD" id="cd03786">
    <property type="entry name" value="GTB_UDP-GlcNAc_2-Epimerase"/>
    <property type="match status" value="1"/>
</dbReference>
<dbReference type="EMBL" id="JAGSPN010000021">
    <property type="protein sequence ID" value="MBR7784207.1"/>
    <property type="molecule type" value="Genomic_DNA"/>
</dbReference>
<evidence type="ECO:0000259" key="2">
    <source>
        <dbReference type="Pfam" id="PF02350"/>
    </source>
</evidence>
<dbReference type="Pfam" id="PF02350">
    <property type="entry name" value="Epimerase_2"/>
    <property type="match status" value="1"/>
</dbReference>
<dbReference type="EC" id="5.1.3.14" evidence="3"/>
<dbReference type="SUPFAM" id="SSF53756">
    <property type="entry name" value="UDP-Glycosyltransferase/glycogen phosphorylase"/>
    <property type="match status" value="1"/>
</dbReference>
<dbReference type="PANTHER" id="PTHR43174">
    <property type="entry name" value="UDP-N-ACETYLGLUCOSAMINE 2-EPIMERASE"/>
    <property type="match status" value="1"/>
</dbReference>
<keyword evidence="1 3" id="KW-0413">Isomerase</keyword>
<dbReference type="InterPro" id="IPR003331">
    <property type="entry name" value="UDP_GlcNAc_Epimerase_2_dom"/>
</dbReference>
<dbReference type="AlphaFoldDB" id="A0A941DR74"/>
<comment type="similarity">
    <text evidence="1">Belongs to the UDP-N-acetylglucosamine 2-epimerase family.</text>
</comment>
<sequence>MSQNPTHKKFQVVTVVGARPQFVKAAAVSPSLLATGIIEESIVHTGQHFDHAMSDVFFEEMGIPSPAVNLGIGGGTHGQNTGRMIEALEKVLMEQRPDAVLVYGDTDSTLAAAIAASKLGLRLVHVEAGLRSFRRAMPEEINRVLTDHVSDILYAPSHRAVELLSREGIQGSKVVNAGDVMHDVALRFSSLSKERSLVLDRLGLHPLGYQLLTLHRKENVDDPTILQRVLSAIGSAVLPTVFLVHPRTAKMISEFGIQIPTNIRLINPVGYLDMLRLVQDCSLVLTDSGGLQKEAYFLGRACITLRDETEWIELVEAGVNRLTGTDPARIVKAFDDMTTVGDMPEGIYGNGNAAEKIARDLAARLEAEA</sequence>
<evidence type="ECO:0000313" key="4">
    <source>
        <dbReference type="Proteomes" id="UP000680067"/>
    </source>
</evidence>
<name>A0A941DR74_9BURK</name>
<reference evidence="3" key="1">
    <citation type="submission" date="2021-04" db="EMBL/GenBank/DDBJ databases">
        <title>novel species isolated from subtropical streams in China.</title>
        <authorList>
            <person name="Lu H."/>
        </authorList>
    </citation>
    <scope>NUCLEOTIDE SEQUENCE</scope>
    <source>
        <strain evidence="3">LFS511W</strain>
    </source>
</reference>
<dbReference type="PANTHER" id="PTHR43174:SF1">
    <property type="entry name" value="UDP-N-ACETYLGLUCOSAMINE 2-EPIMERASE"/>
    <property type="match status" value="1"/>
</dbReference>
<dbReference type="Proteomes" id="UP000680067">
    <property type="component" value="Unassembled WGS sequence"/>
</dbReference>
<feature type="domain" description="UDP-N-acetylglucosamine 2-epimerase" evidence="2">
    <location>
        <begin position="36"/>
        <end position="360"/>
    </location>
</feature>
<protein>
    <submittedName>
        <fullName evidence="3">UDP-N-acetylglucosamine 2-epimerase (Non-hydrolyzing)</fullName>
        <ecNumber evidence="3">5.1.3.14</ecNumber>
    </submittedName>
</protein>
<dbReference type="InterPro" id="IPR029767">
    <property type="entry name" value="WecB-like"/>
</dbReference>
<evidence type="ECO:0000313" key="3">
    <source>
        <dbReference type="EMBL" id="MBR7784207.1"/>
    </source>
</evidence>
<accession>A0A941DR74</accession>
<dbReference type="RefSeq" id="WP_212689474.1">
    <property type="nucleotide sequence ID" value="NZ_JAGSPN010000021.1"/>
</dbReference>
<evidence type="ECO:0000256" key="1">
    <source>
        <dbReference type="RuleBase" id="RU003513"/>
    </source>
</evidence>